<dbReference type="InterPro" id="IPR000182">
    <property type="entry name" value="GNAT_dom"/>
</dbReference>
<evidence type="ECO:0000256" key="2">
    <source>
        <dbReference type="SAM" id="Phobius"/>
    </source>
</evidence>
<reference evidence="4" key="2">
    <citation type="journal article" date="2020" name="Microorganisms">
        <title>Osmotic Adaptation and Compatible Solute Biosynthesis of Phototrophic Bacteria as Revealed from Genome Analyses.</title>
        <authorList>
            <person name="Imhoff J.F."/>
            <person name="Rahn T."/>
            <person name="Kunzel S."/>
            <person name="Keller A."/>
            <person name="Neulinger S.C."/>
        </authorList>
    </citation>
    <scope>NUCLEOTIDE SEQUENCE</scope>
    <source>
        <strain evidence="4">DSM 9154</strain>
    </source>
</reference>
<feature type="domain" description="N-acetyltransferase" evidence="3">
    <location>
        <begin position="97"/>
        <end position="195"/>
    </location>
</feature>
<organism evidence="4 5">
    <name type="scientific">Rhodovibrio salinarum</name>
    <dbReference type="NCBI Taxonomy" id="1087"/>
    <lineage>
        <taxon>Bacteria</taxon>
        <taxon>Pseudomonadati</taxon>
        <taxon>Pseudomonadota</taxon>
        <taxon>Alphaproteobacteria</taxon>
        <taxon>Rhodospirillales</taxon>
        <taxon>Rhodovibrionaceae</taxon>
        <taxon>Rhodovibrio</taxon>
    </lineage>
</organism>
<dbReference type="Proteomes" id="UP000778970">
    <property type="component" value="Unassembled WGS sequence"/>
</dbReference>
<dbReference type="Pfam" id="PF00583">
    <property type="entry name" value="Acetyltransf_1"/>
    <property type="match status" value="1"/>
</dbReference>
<dbReference type="Gene3D" id="3.40.630.30">
    <property type="match status" value="1"/>
</dbReference>
<keyword evidence="2" id="KW-0472">Membrane</keyword>
<keyword evidence="2" id="KW-0812">Transmembrane</keyword>
<proteinExistence type="predicted"/>
<dbReference type="GO" id="GO:0016747">
    <property type="term" value="F:acyltransferase activity, transferring groups other than amino-acyl groups"/>
    <property type="evidence" value="ECO:0007669"/>
    <property type="project" value="InterPro"/>
</dbReference>
<keyword evidence="5" id="KW-1185">Reference proteome</keyword>
<evidence type="ECO:0000256" key="1">
    <source>
        <dbReference type="SAM" id="MobiDB-lite"/>
    </source>
</evidence>
<feature type="transmembrane region" description="Helical" evidence="2">
    <location>
        <begin position="12"/>
        <end position="33"/>
    </location>
</feature>
<accession>A0A934QG48</accession>
<gene>
    <name evidence="4" type="ORF">CKO21_02000</name>
</gene>
<dbReference type="SUPFAM" id="SSF55729">
    <property type="entry name" value="Acyl-CoA N-acyltransferases (Nat)"/>
    <property type="match status" value="1"/>
</dbReference>
<evidence type="ECO:0000259" key="3">
    <source>
        <dbReference type="Pfam" id="PF00583"/>
    </source>
</evidence>
<comment type="caution">
    <text evidence="4">The sequence shown here is derived from an EMBL/GenBank/DDBJ whole genome shotgun (WGS) entry which is preliminary data.</text>
</comment>
<evidence type="ECO:0000313" key="5">
    <source>
        <dbReference type="Proteomes" id="UP000778970"/>
    </source>
</evidence>
<feature type="region of interest" description="Disordered" evidence="1">
    <location>
        <begin position="246"/>
        <end position="266"/>
    </location>
</feature>
<dbReference type="RefSeq" id="WP_051432349.1">
    <property type="nucleotide sequence ID" value="NZ_NRRE01000009.1"/>
</dbReference>
<reference evidence="4" key="1">
    <citation type="submission" date="2017-08" db="EMBL/GenBank/DDBJ databases">
        <authorList>
            <person name="Imhoff J.F."/>
            <person name="Rahn T."/>
            <person name="Kuenzel S."/>
            <person name="Neulinger S.C."/>
        </authorList>
    </citation>
    <scope>NUCLEOTIDE SEQUENCE</scope>
    <source>
        <strain evidence="4">DSM 9154</strain>
    </source>
</reference>
<protein>
    <submittedName>
        <fullName evidence="4">N-acetyltransferase</fullName>
    </submittedName>
</protein>
<name>A0A934QG48_9PROT</name>
<dbReference type="AlphaFoldDB" id="A0A934QG48"/>
<dbReference type="InterPro" id="IPR016181">
    <property type="entry name" value="Acyl_CoA_acyltransferase"/>
</dbReference>
<keyword evidence="2" id="KW-1133">Transmembrane helix</keyword>
<sequence length="266" mass="28627">MTTVFRRFRWPWLGRVVATVCALGAWSTLLYVLHRVCARLPVAISVYSYRLVAQPVAATPRLPARRAARFTSRLLQPGDPALKALPSDRAVVKRRFAQGAECLALYRDDTLVGTLWFVVGAYLEDEVRCRFVPLPSGRCSWDFDVYVDPAFRMTGAFAALWDAADAELARRGVVASLSRISAFNPASLRGHASLGAVPVGRADFLCLGPLQVMRASCAPGLSVGWGPQAVPTLRVDAGPISVGAREVPAPSPAVSARHPVGGHPEG</sequence>
<evidence type="ECO:0000313" key="4">
    <source>
        <dbReference type="EMBL" id="MBK1696017.1"/>
    </source>
</evidence>
<dbReference type="EMBL" id="NRRE01000009">
    <property type="protein sequence ID" value="MBK1696017.1"/>
    <property type="molecule type" value="Genomic_DNA"/>
</dbReference>